<feature type="compositionally biased region" description="Basic residues" evidence="1">
    <location>
        <begin position="31"/>
        <end position="40"/>
    </location>
</feature>
<reference evidence="3 4" key="1">
    <citation type="journal article" date="2014" name="Genome Biol. Evol.">
        <title>The secreted proteins of Achlya hypogyna and Thraustotheca clavata identify the ancestral oomycete secretome and reveal gene acquisitions by horizontal gene transfer.</title>
        <authorList>
            <person name="Misner I."/>
            <person name="Blouin N."/>
            <person name="Leonard G."/>
            <person name="Richards T.A."/>
            <person name="Lane C.E."/>
        </authorList>
    </citation>
    <scope>NUCLEOTIDE SEQUENCE [LARGE SCALE GENOMIC DNA]</scope>
    <source>
        <strain evidence="3 4">ATCC 48635</strain>
    </source>
</reference>
<protein>
    <recommendedName>
        <fullName evidence="2">Rab-GAP TBC domain-containing protein</fullName>
    </recommendedName>
</protein>
<dbReference type="Gene3D" id="1.10.472.80">
    <property type="entry name" value="Ypt/Rab-GAP domain of gyp1p, domain 3"/>
    <property type="match status" value="1"/>
</dbReference>
<feature type="region of interest" description="Disordered" evidence="1">
    <location>
        <begin position="152"/>
        <end position="176"/>
    </location>
</feature>
<sequence length="557" mass="63320">MTTHPADEGHGGYLKCMRPRERFVLPPAKKTSSRMLRHSMSHSPQKAGRRRFFSAEKAGPSLKQQRRPTFNSACHCNGSNHFRCRFIESMASPTAAGPEPFSFEKQIELTTMTAMKKKKWEDKFTSKEWEMDWFQKWRRRVEEDVAAIESSDASRSRASFHGHARPKSEPSGFRRRSLSDAGNMGFMGFSLGQWQVETMLRAGIPIEYRGQVWFLCSGAEQKRAAAPASDQYDALLWRVDEVPDAVAHEIEKDLYRTFPSEPDSREEREGNVSELRRVLSMYSLRNPRVGYCQSMNFLAAVLLVYMGEEEAFWVLACIVEDLVPEYHTTSMVGSRIDQHVFAALVAQKLPHVAHHLAALNVHLAPLTFKWFLCLFVNSLPLETTLRVWDVFFAEGAKVIHRIGLTLLKLHGDAILACDEAFEVYETLKFSSESLRLATAPYRASHWGRQEDYCVCDTLLRLAFDKAFLGAFPYREVVELRTHFAAHVDAELAAAASNRAADDDDEGKHSEYDFVEDFEIKDYDFLSCSATELQSGSTRLSATASAAEKPNAFIEDYW</sequence>
<dbReference type="SUPFAM" id="SSF47923">
    <property type="entry name" value="Ypt/Rab-GAP domain of gyp1p"/>
    <property type="match status" value="2"/>
</dbReference>
<name>A0A1V9ZE13_ACHHY</name>
<keyword evidence="4" id="KW-1185">Reference proteome</keyword>
<evidence type="ECO:0000259" key="2">
    <source>
        <dbReference type="PROSITE" id="PS50086"/>
    </source>
</evidence>
<organism evidence="3 4">
    <name type="scientific">Achlya hypogyna</name>
    <name type="common">Oomycete</name>
    <name type="synonym">Protoachlya hypogyna</name>
    <dbReference type="NCBI Taxonomy" id="1202772"/>
    <lineage>
        <taxon>Eukaryota</taxon>
        <taxon>Sar</taxon>
        <taxon>Stramenopiles</taxon>
        <taxon>Oomycota</taxon>
        <taxon>Saprolegniomycetes</taxon>
        <taxon>Saprolegniales</taxon>
        <taxon>Achlyaceae</taxon>
        <taxon>Achlya</taxon>
    </lineage>
</organism>
<dbReference type="AlphaFoldDB" id="A0A1V9ZE13"/>
<dbReference type="PROSITE" id="PS50086">
    <property type="entry name" value="TBC_RABGAP"/>
    <property type="match status" value="1"/>
</dbReference>
<dbReference type="Gene3D" id="1.10.8.270">
    <property type="entry name" value="putative rabgap domain of human tbc1 domain family member 14 like domains"/>
    <property type="match status" value="1"/>
</dbReference>
<dbReference type="SMART" id="SM00164">
    <property type="entry name" value="TBC"/>
    <property type="match status" value="1"/>
</dbReference>
<dbReference type="InterPro" id="IPR000195">
    <property type="entry name" value="Rab-GAP-TBC_dom"/>
</dbReference>
<feature type="domain" description="Rab-GAP TBC" evidence="2">
    <location>
        <begin position="203"/>
        <end position="395"/>
    </location>
</feature>
<evidence type="ECO:0000256" key="1">
    <source>
        <dbReference type="SAM" id="MobiDB-lite"/>
    </source>
</evidence>
<dbReference type="Proteomes" id="UP000243579">
    <property type="component" value="Unassembled WGS sequence"/>
</dbReference>
<dbReference type="FunFam" id="1.10.8.270:FF:000026">
    <property type="entry name" value="TBC (Tre-2/Bub2/Cdc16) domain family"/>
    <property type="match status" value="1"/>
</dbReference>
<dbReference type="Pfam" id="PF00566">
    <property type="entry name" value="RabGAP-TBC"/>
    <property type="match status" value="1"/>
</dbReference>
<dbReference type="PANTHER" id="PTHR47219">
    <property type="entry name" value="RAB GTPASE-ACTIVATING PROTEIN 1-LIKE"/>
    <property type="match status" value="1"/>
</dbReference>
<dbReference type="InterPro" id="IPR035969">
    <property type="entry name" value="Rab-GAP_TBC_sf"/>
</dbReference>
<accession>A0A1V9ZE13</accession>
<evidence type="ECO:0000313" key="4">
    <source>
        <dbReference type="Proteomes" id="UP000243579"/>
    </source>
</evidence>
<dbReference type="InterPro" id="IPR050302">
    <property type="entry name" value="Rab_GAP_TBC_domain"/>
</dbReference>
<dbReference type="OrthoDB" id="294251at2759"/>
<dbReference type="GO" id="GO:0005096">
    <property type="term" value="F:GTPase activator activity"/>
    <property type="evidence" value="ECO:0007669"/>
    <property type="project" value="TreeGrafter"/>
</dbReference>
<proteinExistence type="predicted"/>
<evidence type="ECO:0000313" key="3">
    <source>
        <dbReference type="EMBL" id="OQR96228.1"/>
    </source>
</evidence>
<gene>
    <name evidence="3" type="ORF">ACHHYP_16537</name>
</gene>
<dbReference type="PANTHER" id="PTHR47219:SF20">
    <property type="entry name" value="TBC1 DOMAIN FAMILY MEMBER 2B"/>
    <property type="match status" value="1"/>
</dbReference>
<feature type="region of interest" description="Disordered" evidence="1">
    <location>
        <begin position="29"/>
        <end position="49"/>
    </location>
</feature>
<dbReference type="STRING" id="1202772.A0A1V9ZE13"/>
<dbReference type="GO" id="GO:0031267">
    <property type="term" value="F:small GTPase binding"/>
    <property type="evidence" value="ECO:0007669"/>
    <property type="project" value="TreeGrafter"/>
</dbReference>
<dbReference type="EMBL" id="JNBR01000151">
    <property type="protein sequence ID" value="OQR96228.1"/>
    <property type="molecule type" value="Genomic_DNA"/>
</dbReference>
<comment type="caution">
    <text evidence="3">The sequence shown here is derived from an EMBL/GenBank/DDBJ whole genome shotgun (WGS) entry which is preliminary data.</text>
</comment>